<dbReference type="InterPro" id="IPR000594">
    <property type="entry name" value="ThiF_NAD_FAD-bd"/>
</dbReference>
<feature type="domain" description="THIF-type NAD/FAD binding fold" evidence="1">
    <location>
        <begin position="22"/>
        <end position="105"/>
    </location>
</feature>
<evidence type="ECO:0000259" key="1">
    <source>
        <dbReference type="Pfam" id="PF00899"/>
    </source>
</evidence>
<dbReference type="GO" id="GO:0005737">
    <property type="term" value="C:cytoplasm"/>
    <property type="evidence" value="ECO:0007669"/>
    <property type="project" value="TreeGrafter"/>
</dbReference>
<dbReference type="AlphaFoldDB" id="A0AAD9FUI4"/>
<organism evidence="2 3">
    <name type="scientific">Papiliotrema laurentii</name>
    <name type="common">Cryptococcus laurentii</name>
    <dbReference type="NCBI Taxonomy" id="5418"/>
    <lineage>
        <taxon>Eukaryota</taxon>
        <taxon>Fungi</taxon>
        <taxon>Dikarya</taxon>
        <taxon>Basidiomycota</taxon>
        <taxon>Agaricomycotina</taxon>
        <taxon>Tremellomycetes</taxon>
        <taxon>Tremellales</taxon>
        <taxon>Rhynchogastremaceae</taxon>
        <taxon>Papiliotrema</taxon>
    </lineage>
</organism>
<dbReference type="Pfam" id="PF00899">
    <property type="entry name" value="ThiF"/>
    <property type="match status" value="1"/>
</dbReference>
<name>A0AAD9FUI4_PAPLA</name>
<protein>
    <submittedName>
        <fullName evidence="2">Molybdopterin biosynthesis protein MoeB</fullName>
    </submittedName>
</protein>
<gene>
    <name evidence="2" type="ORF">DB88DRAFT_508601</name>
</gene>
<dbReference type="GO" id="GO:0004792">
    <property type="term" value="F:thiosulfate-cyanide sulfurtransferase activity"/>
    <property type="evidence" value="ECO:0007669"/>
    <property type="project" value="TreeGrafter"/>
</dbReference>
<dbReference type="GO" id="GO:0002143">
    <property type="term" value="P:tRNA wobble position uridine thiolation"/>
    <property type="evidence" value="ECO:0007669"/>
    <property type="project" value="TreeGrafter"/>
</dbReference>
<dbReference type="Gene3D" id="3.40.50.720">
    <property type="entry name" value="NAD(P)-binding Rossmann-like Domain"/>
    <property type="match status" value="1"/>
</dbReference>
<sequence length="106" mass="11025">MASSSSTNNELRPLSLDEYKRYGRQMIMPGWGLPGQIKVKGARVAVVGAGGLGCPCLQYLAGAGVGTIGVVDHDTVDSSNLHRQVLHTSPTVGMNKARSAATAMNA</sequence>
<dbReference type="InterPro" id="IPR045886">
    <property type="entry name" value="ThiF/MoeB/HesA"/>
</dbReference>
<keyword evidence="3" id="KW-1185">Reference proteome</keyword>
<comment type="caution">
    <text evidence="2">The sequence shown here is derived from an EMBL/GenBank/DDBJ whole genome shotgun (WGS) entry which is preliminary data.</text>
</comment>
<accession>A0AAD9FUI4</accession>
<evidence type="ECO:0000313" key="3">
    <source>
        <dbReference type="Proteomes" id="UP001182556"/>
    </source>
</evidence>
<dbReference type="PANTHER" id="PTHR10953">
    <property type="entry name" value="UBIQUITIN-ACTIVATING ENZYME E1"/>
    <property type="match status" value="1"/>
</dbReference>
<dbReference type="EMBL" id="JAODAN010000002">
    <property type="protein sequence ID" value="KAK1926505.1"/>
    <property type="molecule type" value="Genomic_DNA"/>
</dbReference>
<dbReference type="GO" id="GO:0032447">
    <property type="term" value="P:protein urmylation"/>
    <property type="evidence" value="ECO:0007669"/>
    <property type="project" value="TreeGrafter"/>
</dbReference>
<dbReference type="SUPFAM" id="SSF69572">
    <property type="entry name" value="Activating enzymes of the ubiquitin-like proteins"/>
    <property type="match status" value="1"/>
</dbReference>
<dbReference type="Proteomes" id="UP001182556">
    <property type="component" value="Unassembled WGS sequence"/>
</dbReference>
<reference evidence="2" key="1">
    <citation type="submission" date="2023-02" db="EMBL/GenBank/DDBJ databases">
        <title>Identification and recombinant expression of a fungal hydrolase from Papiliotrema laurentii that hydrolyzes apple cutin and clears colloidal polyester polyurethane.</title>
        <authorList>
            <consortium name="DOE Joint Genome Institute"/>
            <person name="Roman V.A."/>
            <person name="Bojanowski C."/>
            <person name="Crable B.R."/>
            <person name="Wagner D.N."/>
            <person name="Hung C.S."/>
            <person name="Nadeau L.J."/>
            <person name="Schratz L."/>
            <person name="Haridas S."/>
            <person name="Pangilinan J."/>
            <person name="Lipzen A."/>
            <person name="Na H."/>
            <person name="Yan M."/>
            <person name="Ng V."/>
            <person name="Grigoriev I.V."/>
            <person name="Spatafora J.W."/>
            <person name="Barlow D."/>
            <person name="Biffinger J."/>
            <person name="Kelley-Loughnane N."/>
            <person name="Varaljay V.A."/>
            <person name="Crookes-Goodson W.J."/>
        </authorList>
    </citation>
    <scope>NUCLEOTIDE SEQUENCE</scope>
    <source>
        <strain evidence="2">5307AH</strain>
    </source>
</reference>
<dbReference type="PANTHER" id="PTHR10953:SF102">
    <property type="entry name" value="ADENYLYLTRANSFERASE AND SULFURTRANSFERASE MOCS3"/>
    <property type="match status" value="1"/>
</dbReference>
<evidence type="ECO:0000313" key="2">
    <source>
        <dbReference type="EMBL" id="KAK1926505.1"/>
    </source>
</evidence>
<dbReference type="GO" id="GO:0042292">
    <property type="term" value="F:URM1 activating enzyme activity"/>
    <property type="evidence" value="ECO:0007669"/>
    <property type="project" value="TreeGrafter"/>
</dbReference>
<proteinExistence type="predicted"/>
<dbReference type="InterPro" id="IPR035985">
    <property type="entry name" value="Ubiquitin-activating_enz"/>
</dbReference>
<dbReference type="GO" id="GO:0016779">
    <property type="term" value="F:nucleotidyltransferase activity"/>
    <property type="evidence" value="ECO:0007669"/>
    <property type="project" value="TreeGrafter"/>
</dbReference>